<name>A0A5D9CF40_9SPHN</name>
<dbReference type="RefSeq" id="WP_149520381.1">
    <property type="nucleotide sequence ID" value="NZ_VTOU01000001.1"/>
</dbReference>
<dbReference type="Proteomes" id="UP000322077">
    <property type="component" value="Unassembled WGS sequence"/>
</dbReference>
<sequence>MILLSGIASVEDAEPLLAALIDQPGCAIDVTGLDRAHLAIVQLLCAAGRPLVSKPGEGFLRDLPAIGLIQISPR</sequence>
<comment type="caution">
    <text evidence="1">The sequence shown here is derived from an EMBL/GenBank/DDBJ whole genome shotgun (WGS) entry which is preliminary data.</text>
</comment>
<dbReference type="EMBL" id="VTOU01000001">
    <property type="protein sequence ID" value="TZG28715.1"/>
    <property type="molecule type" value="Genomic_DNA"/>
</dbReference>
<evidence type="ECO:0000313" key="2">
    <source>
        <dbReference type="Proteomes" id="UP000322077"/>
    </source>
</evidence>
<accession>A0A5D9CF40</accession>
<protein>
    <recommendedName>
        <fullName evidence="3">STAS domain-containing protein</fullName>
    </recommendedName>
</protein>
<evidence type="ECO:0000313" key="1">
    <source>
        <dbReference type="EMBL" id="TZG28715.1"/>
    </source>
</evidence>
<organism evidence="1 2">
    <name type="scientific">Sphingomonas montanisoli</name>
    <dbReference type="NCBI Taxonomy" id="2606412"/>
    <lineage>
        <taxon>Bacteria</taxon>
        <taxon>Pseudomonadati</taxon>
        <taxon>Pseudomonadota</taxon>
        <taxon>Alphaproteobacteria</taxon>
        <taxon>Sphingomonadales</taxon>
        <taxon>Sphingomonadaceae</taxon>
        <taxon>Sphingomonas</taxon>
    </lineage>
</organism>
<dbReference type="AlphaFoldDB" id="A0A5D9CF40"/>
<evidence type="ECO:0008006" key="3">
    <source>
        <dbReference type="Google" id="ProtNLM"/>
    </source>
</evidence>
<proteinExistence type="predicted"/>
<gene>
    <name evidence="1" type="ORF">FYJ91_00775</name>
</gene>
<reference evidence="1 2" key="1">
    <citation type="submission" date="2019-08" db="EMBL/GenBank/DDBJ databases">
        <authorList>
            <person name="Wang G."/>
            <person name="Xu Z."/>
        </authorList>
    </citation>
    <scope>NUCLEOTIDE SEQUENCE [LARGE SCALE GENOMIC DNA]</scope>
    <source>
        <strain evidence="1 2">ZX</strain>
    </source>
</reference>
<keyword evidence="2" id="KW-1185">Reference proteome</keyword>